<dbReference type="RefSeq" id="WP_246346865.1">
    <property type="nucleotide sequence ID" value="NZ_JACIEV010000002.1"/>
</dbReference>
<accession>A0A840F9I7</accession>
<dbReference type="EMBL" id="JACIEV010000002">
    <property type="protein sequence ID" value="MBB4153261.1"/>
    <property type="molecule type" value="Genomic_DNA"/>
</dbReference>
<comment type="caution">
    <text evidence="1">The sequence shown here is derived from an EMBL/GenBank/DDBJ whole genome shotgun (WGS) entry which is preliminary data.</text>
</comment>
<dbReference type="Proteomes" id="UP000529795">
    <property type="component" value="Unassembled WGS sequence"/>
</dbReference>
<gene>
    <name evidence="1" type="ORF">GGQ80_001149</name>
</gene>
<dbReference type="AlphaFoldDB" id="A0A840F9I7"/>
<organism evidence="1 2">
    <name type="scientific">Sphingomonas jinjuensis</name>
    <dbReference type="NCBI Taxonomy" id="535907"/>
    <lineage>
        <taxon>Bacteria</taxon>
        <taxon>Pseudomonadati</taxon>
        <taxon>Pseudomonadota</taxon>
        <taxon>Alphaproteobacteria</taxon>
        <taxon>Sphingomonadales</taxon>
        <taxon>Sphingomonadaceae</taxon>
        <taxon>Sphingomonas</taxon>
    </lineage>
</organism>
<evidence type="ECO:0000313" key="2">
    <source>
        <dbReference type="Proteomes" id="UP000529795"/>
    </source>
</evidence>
<reference evidence="1 2" key="1">
    <citation type="submission" date="2020-08" db="EMBL/GenBank/DDBJ databases">
        <title>Genomic Encyclopedia of Type Strains, Phase IV (KMG-IV): sequencing the most valuable type-strain genomes for metagenomic binning, comparative biology and taxonomic classification.</title>
        <authorList>
            <person name="Goeker M."/>
        </authorList>
    </citation>
    <scope>NUCLEOTIDE SEQUENCE [LARGE SCALE GENOMIC DNA]</scope>
    <source>
        <strain evidence="1 2">YC6723</strain>
    </source>
</reference>
<evidence type="ECO:0000313" key="1">
    <source>
        <dbReference type="EMBL" id="MBB4153261.1"/>
    </source>
</evidence>
<keyword evidence="2" id="KW-1185">Reference proteome</keyword>
<sequence>MPIDAIPPFVCEVVHVHDGDGPLWCRSWQRIRIAGIQAPDFTSAEPCRQHRRGYTCDDRAAKRSRGSWWG</sequence>
<proteinExistence type="predicted"/>
<name>A0A840F9I7_9SPHN</name>
<protein>
    <submittedName>
        <fullName evidence="1">Uncharacterized protein</fullName>
    </submittedName>
</protein>